<name>A0AA38C2M9_TAXCH</name>
<comment type="caution">
    <text evidence="2">The sequence shown here is derived from an EMBL/GenBank/DDBJ whole genome shotgun (WGS) entry which is preliminary data.</text>
</comment>
<dbReference type="PROSITE" id="PS00061">
    <property type="entry name" value="ADH_SHORT"/>
    <property type="match status" value="1"/>
</dbReference>
<evidence type="ECO:0000313" key="3">
    <source>
        <dbReference type="Proteomes" id="UP000824469"/>
    </source>
</evidence>
<keyword evidence="1" id="KW-0472">Membrane</keyword>
<dbReference type="EMBL" id="JAHRHJ020003477">
    <property type="protein sequence ID" value="KAH9291643.1"/>
    <property type="molecule type" value="Genomic_DNA"/>
</dbReference>
<dbReference type="Gene3D" id="3.40.50.720">
    <property type="entry name" value="NAD(P)-binding Rossmann-like Domain"/>
    <property type="match status" value="1"/>
</dbReference>
<dbReference type="AlphaFoldDB" id="A0AA38C2M9"/>
<gene>
    <name evidence="2" type="ORF">KI387_043157</name>
</gene>
<accession>A0AA38C2M9</accession>
<dbReference type="Pfam" id="PF00106">
    <property type="entry name" value="adh_short"/>
    <property type="match status" value="1"/>
</dbReference>
<dbReference type="GO" id="GO:0030148">
    <property type="term" value="P:sphingolipid biosynthetic process"/>
    <property type="evidence" value="ECO:0007669"/>
    <property type="project" value="TreeGrafter"/>
</dbReference>
<dbReference type="PANTHER" id="PTHR43550:SF12">
    <property type="entry name" value="3-DEHYDROSPHINGANINE REDUCTASE"/>
    <property type="match status" value="1"/>
</dbReference>
<keyword evidence="1" id="KW-0812">Transmembrane</keyword>
<dbReference type="SUPFAM" id="SSF51735">
    <property type="entry name" value="NAD(P)-binding Rossmann-fold domains"/>
    <property type="match status" value="1"/>
</dbReference>
<dbReference type="InterPro" id="IPR020904">
    <property type="entry name" value="Sc_DH/Rdtase_CS"/>
</dbReference>
<dbReference type="OMA" id="LMNNSTH"/>
<dbReference type="PANTHER" id="PTHR43550">
    <property type="entry name" value="3-KETODIHYDROSPHINGOSINE REDUCTASE"/>
    <property type="match status" value="1"/>
</dbReference>
<dbReference type="InterPro" id="IPR002347">
    <property type="entry name" value="SDR_fam"/>
</dbReference>
<feature type="non-terminal residue" evidence="2">
    <location>
        <position position="1"/>
    </location>
</feature>
<feature type="transmembrane region" description="Helical" evidence="1">
    <location>
        <begin position="267"/>
        <end position="290"/>
    </location>
</feature>
<evidence type="ECO:0000256" key="1">
    <source>
        <dbReference type="SAM" id="Phobius"/>
    </source>
</evidence>
<dbReference type="InterPro" id="IPR036291">
    <property type="entry name" value="NAD(P)-bd_dom_sf"/>
</dbReference>
<reference evidence="2 3" key="1">
    <citation type="journal article" date="2021" name="Nat. Plants">
        <title>The Taxus genome provides insights into paclitaxel biosynthesis.</title>
        <authorList>
            <person name="Xiong X."/>
            <person name="Gou J."/>
            <person name="Liao Q."/>
            <person name="Li Y."/>
            <person name="Zhou Q."/>
            <person name="Bi G."/>
            <person name="Li C."/>
            <person name="Du R."/>
            <person name="Wang X."/>
            <person name="Sun T."/>
            <person name="Guo L."/>
            <person name="Liang H."/>
            <person name="Lu P."/>
            <person name="Wu Y."/>
            <person name="Zhang Z."/>
            <person name="Ro D.K."/>
            <person name="Shang Y."/>
            <person name="Huang S."/>
            <person name="Yan J."/>
        </authorList>
    </citation>
    <scope>NUCLEOTIDE SEQUENCE [LARGE SCALE GENOMIC DNA]</scope>
    <source>
        <strain evidence="2">Ta-2019</strain>
    </source>
</reference>
<dbReference type="GO" id="GO:0006666">
    <property type="term" value="P:3-keto-sphinganine metabolic process"/>
    <property type="evidence" value="ECO:0007669"/>
    <property type="project" value="TreeGrafter"/>
</dbReference>
<dbReference type="PRINTS" id="PR00081">
    <property type="entry name" value="GDHRDH"/>
</dbReference>
<sequence>GSSGIGLEIAKEAISQGAYVTLVARDSSKLKKAYEEILEEEQCDEDRINIKVADVSDYEAISTAICGAFQWRPIDILVCNTAVAKLSYLNQIPIEEIAASVGTNLTGTLYTVHVALPLMKQRSSHSQGSAFVFMGSLASLYPLYGSGLYTSTKYALRGLAETLRLELFPYHIGVTLVCPGFVKHTLCYGLEMDLDTTVDPNLGSIRKKTSFFEWIQAENPRDVAKKTLKAAKHGKFLATTRLNGFMWSILSPGVLPADSFVRGMIELVMFIPMRLLSYVLSAYIYAVIWWNQ</sequence>
<evidence type="ECO:0000313" key="2">
    <source>
        <dbReference type="EMBL" id="KAH9291643.1"/>
    </source>
</evidence>
<organism evidence="2 3">
    <name type="scientific">Taxus chinensis</name>
    <name type="common">Chinese yew</name>
    <name type="synonym">Taxus wallichiana var. chinensis</name>
    <dbReference type="NCBI Taxonomy" id="29808"/>
    <lineage>
        <taxon>Eukaryota</taxon>
        <taxon>Viridiplantae</taxon>
        <taxon>Streptophyta</taxon>
        <taxon>Embryophyta</taxon>
        <taxon>Tracheophyta</taxon>
        <taxon>Spermatophyta</taxon>
        <taxon>Pinopsida</taxon>
        <taxon>Pinidae</taxon>
        <taxon>Conifers II</taxon>
        <taxon>Cupressales</taxon>
        <taxon>Taxaceae</taxon>
        <taxon>Taxus</taxon>
    </lineage>
</organism>
<dbReference type="Proteomes" id="UP000824469">
    <property type="component" value="Unassembled WGS sequence"/>
</dbReference>
<dbReference type="GO" id="GO:0047560">
    <property type="term" value="F:3-dehydrosphinganine reductase activity"/>
    <property type="evidence" value="ECO:0007669"/>
    <property type="project" value="TreeGrafter"/>
</dbReference>
<evidence type="ECO:0008006" key="4">
    <source>
        <dbReference type="Google" id="ProtNLM"/>
    </source>
</evidence>
<keyword evidence="1" id="KW-1133">Transmembrane helix</keyword>
<keyword evidence="3" id="KW-1185">Reference proteome</keyword>
<proteinExistence type="predicted"/>
<protein>
    <recommendedName>
        <fullName evidence="4">NAD(P)-binding protein</fullName>
    </recommendedName>
</protein>
<dbReference type="GO" id="GO:0005789">
    <property type="term" value="C:endoplasmic reticulum membrane"/>
    <property type="evidence" value="ECO:0007669"/>
    <property type="project" value="TreeGrafter"/>
</dbReference>